<dbReference type="PROSITE" id="PS00138">
    <property type="entry name" value="SUBTILASE_SER"/>
    <property type="match status" value="1"/>
</dbReference>
<evidence type="ECO:0000256" key="9">
    <source>
        <dbReference type="ARBA" id="ARBA00022837"/>
    </source>
</evidence>
<dbReference type="InterPro" id="IPR050131">
    <property type="entry name" value="Peptidase_S8_subtilisin-like"/>
</dbReference>
<dbReference type="Pfam" id="PF00082">
    <property type="entry name" value="Peptidase_S8"/>
    <property type="match status" value="1"/>
</dbReference>
<keyword evidence="9" id="KW-0106">Calcium</keyword>
<keyword evidence="8 10" id="KW-0720">Serine protease</keyword>
<feature type="signal peptide" evidence="13">
    <location>
        <begin position="1"/>
        <end position="24"/>
    </location>
</feature>
<dbReference type="PANTHER" id="PTHR43806">
    <property type="entry name" value="PEPTIDASE S8"/>
    <property type="match status" value="1"/>
</dbReference>
<evidence type="ECO:0000313" key="15">
    <source>
        <dbReference type="EMBL" id="MDQ0253475.1"/>
    </source>
</evidence>
<dbReference type="PANTHER" id="PTHR43806:SF11">
    <property type="entry name" value="CEREVISIN-RELATED"/>
    <property type="match status" value="1"/>
</dbReference>
<dbReference type="InterPro" id="IPR036852">
    <property type="entry name" value="Peptidase_S8/S53_dom_sf"/>
</dbReference>
<evidence type="ECO:0000256" key="12">
    <source>
        <dbReference type="SAM" id="MobiDB-lite"/>
    </source>
</evidence>
<dbReference type="RefSeq" id="WP_307322165.1">
    <property type="nucleotide sequence ID" value="NZ_JAUSUG010000002.1"/>
</dbReference>
<sequence length="405" mass="41944">MKKTLSVLFMLSLCFVLIVPSIGAQGVSSEGKSGEYLVQFNGPVNHGLLTAFGVSEEDVFHEFNALPVVHLQLTEKQAFGLSNHPKIKYLEENAEVQALGQTVPWGIPHVQGTDAHGEGYTGNGVKVAILDTGIDNTHEDLNVQPNGHSVFSDADNSDPFYDGSGHGTHVAGTVAALNNNLGVLGVAYDAELYAVKVLNNSGSGSYAGIAEGIEWSIENGMDIINMSLGGSHSSSILKEFCDLAYDSGILLVAAAGNSGNRGGNNDSVGYPAKYDSVIAVAAVDENNNRASFSSTGPAVELSAPGVRVLSTVPGNDYASYNGTSMASPHVAGVAALIWAEKPELSNVELRELLRATAINLGGSNQYGYGLVQALDAIEYTGSGGGNGGGQDDDDSGSGRPGNGRP</sequence>
<dbReference type="CDD" id="cd07477">
    <property type="entry name" value="Peptidases_S8_Subtilisin_subset"/>
    <property type="match status" value="1"/>
</dbReference>
<feature type="chain" id="PRO_5045173637" evidence="13">
    <location>
        <begin position="25"/>
        <end position="405"/>
    </location>
</feature>
<evidence type="ECO:0000259" key="14">
    <source>
        <dbReference type="Pfam" id="PF00082"/>
    </source>
</evidence>
<evidence type="ECO:0000256" key="1">
    <source>
        <dbReference type="ARBA" id="ARBA00001913"/>
    </source>
</evidence>
<keyword evidence="6" id="KW-0479">Metal-binding</keyword>
<dbReference type="PROSITE" id="PS00136">
    <property type="entry name" value="SUBTILASE_ASP"/>
    <property type="match status" value="1"/>
</dbReference>
<feature type="domain" description="Peptidase S8/S53" evidence="14">
    <location>
        <begin position="122"/>
        <end position="369"/>
    </location>
</feature>
<evidence type="ECO:0000256" key="5">
    <source>
        <dbReference type="ARBA" id="ARBA00022670"/>
    </source>
</evidence>
<evidence type="ECO:0000256" key="4">
    <source>
        <dbReference type="ARBA" id="ARBA00022525"/>
    </source>
</evidence>
<evidence type="ECO:0000256" key="8">
    <source>
        <dbReference type="ARBA" id="ARBA00022825"/>
    </source>
</evidence>
<dbReference type="PROSITE" id="PS00137">
    <property type="entry name" value="SUBTILASE_HIS"/>
    <property type="match status" value="1"/>
</dbReference>
<dbReference type="PRINTS" id="PR00723">
    <property type="entry name" value="SUBTILISIN"/>
</dbReference>
<evidence type="ECO:0000256" key="3">
    <source>
        <dbReference type="ARBA" id="ARBA00011073"/>
    </source>
</evidence>
<dbReference type="InterPro" id="IPR037045">
    <property type="entry name" value="S8pro/Inhibitor_I9_sf"/>
</dbReference>
<evidence type="ECO:0000256" key="7">
    <source>
        <dbReference type="ARBA" id="ARBA00022801"/>
    </source>
</evidence>
<comment type="similarity">
    <text evidence="3 10 11">Belongs to the peptidase S8 family.</text>
</comment>
<dbReference type="Gene3D" id="3.40.50.200">
    <property type="entry name" value="Peptidase S8/S53 domain"/>
    <property type="match status" value="1"/>
</dbReference>
<keyword evidence="5 10" id="KW-0645">Protease</keyword>
<protein>
    <submittedName>
        <fullName evidence="15">Subtilisin</fullName>
        <ecNumber evidence="15">3.4.21.62</ecNumber>
    </submittedName>
</protein>
<dbReference type="GO" id="GO:0004252">
    <property type="term" value="F:serine-type endopeptidase activity"/>
    <property type="evidence" value="ECO:0007669"/>
    <property type="project" value="UniProtKB-EC"/>
</dbReference>
<dbReference type="PROSITE" id="PS51892">
    <property type="entry name" value="SUBTILASE"/>
    <property type="match status" value="1"/>
</dbReference>
<name>A0ABT9ZR88_9BACI</name>
<comment type="subcellular location">
    <subcellularLocation>
        <location evidence="2">Secreted</location>
    </subcellularLocation>
</comment>
<keyword evidence="4" id="KW-0964">Secreted</keyword>
<comment type="caution">
    <text evidence="15">The sequence shown here is derived from an EMBL/GenBank/DDBJ whole genome shotgun (WGS) entry which is preliminary data.</text>
</comment>
<dbReference type="InterPro" id="IPR000209">
    <property type="entry name" value="Peptidase_S8/S53_dom"/>
</dbReference>
<keyword evidence="7 10" id="KW-0378">Hydrolase</keyword>
<dbReference type="InterPro" id="IPR015500">
    <property type="entry name" value="Peptidase_S8_subtilisin-rel"/>
</dbReference>
<dbReference type="SUPFAM" id="SSF54897">
    <property type="entry name" value="Protease propeptides/inhibitors"/>
    <property type="match status" value="1"/>
</dbReference>
<comment type="cofactor">
    <cofactor evidence="1">
        <name>Ca(2+)</name>
        <dbReference type="ChEBI" id="CHEBI:29108"/>
    </cofactor>
</comment>
<dbReference type="Proteomes" id="UP001230005">
    <property type="component" value="Unassembled WGS sequence"/>
</dbReference>
<dbReference type="Gene3D" id="3.30.70.80">
    <property type="entry name" value="Peptidase S8 propeptide/proteinase inhibitor I9"/>
    <property type="match status" value="1"/>
</dbReference>
<accession>A0ABT9ZR88</accession>
<keyword evidence="16" id="KW-1185">Reference proteome</keyword>
<evidence type="ECO:0000256" key="10">
    <source>
        <dbReference type="PROSITE-ProRule" id="PRU01240"/>
    </source>
</evidence>
<dbReference type="InterPro" id="IPR022398">
    <property type="entry name" value="Peptidase_S8_His-AS"/>
</dbReference>
<dbReference type="EC" id="3.4.21.62" evidence="15"/>
<dbReference type="SUPFAM" id="SSF52743">
    <property type="entry name" value="Subtilisin-like"/>
    <property type="match status" value="1"/>
</dbReference>
<keyword evidence="13" id="KW-0732">Signal</keyword>
<evidence type="ECO:0000256" key="2">
    <source>
        <dbReference type="ARBA" id="ARBA00004613"/>
    </source>
</evidence>
<evidence type="ECO:0000256" key="6">
    <source>
        <dbReference type="ARBA" id="ARBA00022723"/>
    </source>
</evidence>
<evidence type="ECO:0000256" key="13">
    <source>
        <dbReference type="SAM" id="SignalP"/>
    </source>
</evidence>
<feature type="region of interest" description="Disordered" evidence="12">
    <location>
        <begin position="380"/>
        <end position="405"/>
    </location>
</feature>
<organism evidence="15 16">
    <name type="scientific">Evansella vedderi</name>
    <dbReference type="NCBI Taxonomy" id="38282"/>
    <lineage>
        <taxon>Bacteria</taxon>
        <taxon>Bacillati</taxon>
        <taxon>Bacillota</taxon>
        <taxon>Bacilli</taxon>
        <taxon>Bacillales</taxon>
        <taxon>Bacillaceae</taxon>
        <taxon>Evansella</taxon>
    </lineage>
</organism>
<proteinExistence type="inferred from homology"/>
<evidence type="ECO:0000313" key="16">
    <source>
        <dbReference type="Proteomes" id="UP001230005"/>
    </source>
</evidence>
<dbReference type="EMBL" id="JAUSUG010000002">
    <property type="protein sequence ID" value="MDQ0253475.1"/>
    <property type="molecule type" value="Genomic_DNA"/>
</dbReference>
<dbReference type="InterPro" id="IPR034202">
    <property type="entry name" value="Subtilisin_Carlsberg-like"/>
</dbReference>
<feature type="active site" description="Charge relay system" evidence="10">
    <location>
        <position position="324"/>
    </location>
</feature>
<feature type="active site" description="Charge relay system" evidence="10">
    <location>
        <position position="131"/>
    </location>
</feature>
<dbReference type="InterPro" id="IPR023827">
    <property type="entry name" value="Peptidase_S8_Asp-AS"/>
</dbReference>
<gene>
    <name evidence="15" type="ORF">J2S74_000847</name>
</gene>
<dbReference type="InterPro" id="IPR023828">
    <property type="entry name" value="Peptidase_S8_Ser-AS"/>
</dbReference>
<feature type="active site" description="Charge relay system" evidence="10">
    <location>
        <position position="166"/>
    </location>
</feature>
<reference evidence="15 16" key="1">
    <citation type="submission" date="2023-07" db="EMBL/GenBank/DDBJ databases">
        <title>Genomic Encyclopedia of Type Strains, Phase IV (KMG-IV): sequencing the most valuable type-strain genomes for metagenomic binning, comparative biology and taxonomic classification.</title>
        <authorList>
            <person name="Goeker M."/>
        </authorList>
    </citation>
    <scope>NUCLEOTIDE SEQUENCE [LARGE SCALE GENOMIC DNA]</scope>
    <source>
        <strain evidence="15 16">DSM 9768</strain>
    </source>
</reference>
<evidence type="ECO:0000256" key="11">
    <source>
        <dbReference type="RuleBase" id="RU003355"/>
    </source>
</evidence>